<evidence type="ECO:0000256" key="1">
    <source>
        <dbReference type="ARBA" id="ARBA00004267"/>
    </source>
</evidence>
<feature type="compositionally biased region" description="Basic and acidic residues" evidence="7">
    <location>
        <begin position="385"/>
        <end position="399"/>
    </location>
</feature>
<name>A0A0C3GI91_PILCF</name>
<reference evidence="10" key="2">
    <citation type="submission" date="2015-01" db="EMBL/GenBank/DDBJ databases">
        <title>Evolutionary Origins and Diversification of the Mycorrhizal Mutualists.</title>
        <authorList>
            <consortium name="DOE Joint Genome Institute"/>
            <consortium name="Mycorrhizal Genomics Consortium"/>
            <person name="Kohler A."/>
            <person name="Kuo A."/>
            <person name="Nagy L.G."/>
            <person name="Floudas D."/>
            <person name="Copeland A."/>
            <person name="Barry K.W."/>
            <person name="Cichocki N."/>
            <person name="Veneault-Fourrey C."/>
            <person name="LaButti K."/>
            <person name="Lindquist E.A."/>
            <person name="Lipzen A."/>
            <person name="Lundell T."/>
            <person name="Morin E."/>
            <person name="Murat C."/>
            <person name="Riley R."/>
            <person name="Ohm R."/>
            <person name="Sun H."/>
            <person name="Tunlid A."/>
            <person name="Henrissat B."/>
            <person name="Grigoriev I.V."/>
            <person name="Hibbett D.S."/>
            <person name="Martin F."/>
        </authorList>
    </citation>
    <scope>NUCLEOTIDE SEQUENCE [LARGE SCALE GENOMIC DNA]</scope>
    <source>
        <strain evidence="10">F 1598</strain>
    </source>
</reference>
<comment type="subcellular location">
    <subcellularLocation>
        <location evidence="1">Cytoplasm</location>
        <location evidence="1">Cytoskeleton</location>
        <location evidence="1">Microtubule organizing center</location>
    </subcellularLocation>
</comment>
<keyword evidence="4 6" id="KW-0175">Coiled coil</keyword>
<feature type="region of interest" description="Disordered" evidence="7">
    <location>
        <begin position="1069"/>
        <end position="1098"/>
    </location>
</feature>
<dbReference type="Gene3D" id="1.10.287.1490">
    <property type="match status" value="1"/>
</dbReference>
<dbReference type="InterPro" id="IPR019528">
    <property type="entry name" value="PACT_domain"/>
</dbReference>
<dbReference type="PANTHER" id="PTHR18947">
    <property type="entry name" value="HOOK PROTEINS"/>
    <property type="match status" value="1"/>
</dbReference>
<proteinExistence type="predicted"/>
<sequence length="1761" mass="196253">MVLLETPSRVWRRIDAAEGADMPSLPSLPTFDDSAQNSSEEGSVLSNHLDNHKPHNLSTVYSESDEDDPVVDVPVHSTPAPQGLSAFTGTGTGSRFGTTRGAVPSSTSSTARFASSIASRSMNGNVGRSGSHHHALSSLSRGTSASAVQGGELGESFDVSTIPSIRAGGEEGEVEEVLDDGGQGEEDYGGRTHSLGRSKDSVPDMYLPPADDEERVQDLSLTEALESVSRASSPFPLDDEPGFAPEYEIGLGGETTPKRKYDYSVSLRSEPRPSPFDKFRNVALRRPSAHTNTHTRPVATRTPSLSRTTPSPNSSSSSSVASLDHENGGNGYTYASPTRIPLPKSNTASPAVRASVFQRAGEDEEGESAVQVDRYLDQREDEDVQSEHGYDQTQERQGEQQEQEQEQSSREPTFTSSEGEDGSLAPPHPNTTVTNNQNINPNPLTRSHSPAFSSPAPSLAFTPTPANPPRARVRTRARVGFPLPVPALDAEGEDREDDEMQRGEGEEMGEEEEDDDEPITPHTRRRSFLIDVINSTSRPRMKFPTPHPRFSGLGAVTPLGNIGVDGEGEGGDGGVTARLRTAFAGATPRLGGRPSHPLAQTFIPPSETSVAGSPTTTAPATSGLHLSSLQTPTPFSPYHQTPSAPAPDSDRASFISTASSHDLTTHAYARANASFDPIMGLGERGGTGVGRFNAGKLNAYLHGLNRRLAQENEGLIGRLRRIEEERGAGNWSVGTGRRLSAGGKGRRVSAGSALGDVEEDVGAEKWVEEKKELEEMVEMLTEEVNRCNEVKEEADRALLEEREERKRDKERWKERMGEVEKGVEGIVSELERKVEDDEKKIKDVEQDKVMMERALECVEEERDSAIERAEKAERALGDGRELGGELKEANERVARVMSDLRNANSQIKGLEEEVLRSDGRVDELEKELKAKKASVLRSDGRVDELEKELKAKKASVGELEAELTEVNTRFADMKKDTKANKGYIAQLEADAGAAVELIENLEEKLASADERTKKMDAQEEKMDQLAVEGAAKDEFIRQLEEALEAGERRMIEDEEKVVRLEGRLASLESREKERKKERENDSLLDHPSKSRKDSQADVDREIEALESELDDAHREIARLNTLLNRSPARKAIEKAKDTKIEMLEKEKEDLLERVKMLRNTVNEMGSPNRLVNGSGISPIHRHVLSMSMRAPRTPGAPLREMSWLNNSTADQTVSPLIAEINRLQRELDLANENIDDKLDKLEDAGLGVVGLTRKLEDARAKIIALEGEIARLSRREDRRNRRLERARCQKCHTKVDLRSEIASEEVDESSFEITAGHLPSQLLARPTKTSEALRANLHSVNGQLDTMKKQWEAEKKQLLGEKAVLQDAAKRLNLQIRNAKEEVKIERAKAGSQEELDRAKRAIAELETDLQAERSRLRSLTTEQSRIQRQKDDVLLQLQRTESDMDDVKKQLMKFKQENHDLEAELRMNARAEQKARLLEARVMENAETIDQLRQERSLLVSDHKELQKRFSEISERADKLRGEHAASQSSHNNRRHQLDLHLAEVDDLRRALLNQADELHRAEEEKNHITSQKSDVARNVALLESDLKRVRKDAEAFGHDLKHLRAEKEKWDAKQRDEAAKAERARKQSQTQIRLLNEQLDSQREKVRRIKEDLRNHVCSPKDDGQLSMIKVQHNKECKGLIVQIRYLKAKFTRESTLRSDLGYQKQYLLVLLTKFEKSEQRILTSIARIGYPSRPPRPSHNIRSLKSTALSVVFILRVK</sequence>
<dbReference type="Gene3D" id="1.20.5.340">
    <property type="match status" value="1"/>
</dbReference>
<accession>A0A0C3GI91</accession>
<feature type="coiled-coil region" evidence="6">
    <location>
        <begin position="1213"/>
        <end position="1289"/>
    </location>
</feature>
<feature type="coiled-coil region" evidence="6">
    <location>
        <begin position="1348"/>
        <end position="1573"/>
    </location>
</feature>
<protein>
    <recommendedName>
        <fullName evidence="8">Pericentrin/AKAP-450 centrosomal targeting domain-containing protein</fullName>
    </recommendedName>
</protein>
<feature type="region of interest" description="Disordered" evidence="7">
    <location>
        <begin position="586"/>
        <end position="652"/>
    </location>
</feature>
<feature type="compositionally biased region" description="Polar residues" evidence="7">
    <location>
        <begin position="33"/>
        <end position="48"/>
    </location>
</feature>
<keyword evidence="2" id="KW-0963">Cytoplasm</keyword>
<feature type="coiled-coil region" evidence="6">
    <location>
        <begin position="1620"/>
        <end position="1658"/>
    </location>
</feature>
<feature type="domain" description="Pericentrin/AKAP-450 centrosomal targeting" evidence="8">
    <location>
        <begin position="1692"/>
        <end position="1761"/>
    </location>
</feature>
<evidence type="ECO:0000313" key="9">
    <source>
        <dbReference type="EMBL" id="KIM90351.1"/>
    </source>
</evidence>
<feature type="compositionally biased region" description="Low complexity" evidence="7">
    <location>
        <begin position="300"/>
        <end position="319"/>
    </location>
</feature>
<dbReference type="HOGENOM" id="CLU_003479_0_0_1"/>
<keyword evidence="10" id="KW-1185">Reference proteome</keyword>
<evidence type="ECO:0000256" key="5">
    <source>
        <dbReference type="ARBA" id="ARBA00023212"/>
    </source>
</evidence>
<feature type="compositionally biased region" description="Acidic residues" evidence="7">
    <location>
        <begin position="490"/>
        <end position="499"/>
    </location>
</feature>
<feature type="compositionally biased region" description="Acidic residues" evidence="7">
    <location>
        <begin position="506"/>
        <end position="518"/>
    </location>
</feature>
<feature type="compositionally biased region" description="Acidic residues" evidence="7">
    <location>
        <begin position="170"/>
        <end position="187"/>
    </location>
</feature>
<dbReference type="GO" id="GO:0030705">
    <property type="term" value="P:cytoskeleton-dependent intracellular transport"/>
    <property type="evidence" value="ECO:0007669"/>
    <property type="project" value="TreeGrafter"/>
</dbReference>
<gene>
    <name evidence="9" type="ORF">PILCRDRAFT_59860</name>
</gene>
<evidence type="ECO:0000256" key="3">
    <source>
        <dbReference type="ARBA" id="ARBA00022553"/>
    </source>
</evidence>
<feature type="compositionally biased region" description="Polar residues" evidence="7">
    <location>
        <begin position="430"/>
        <end position="448"/>
    </location>
</feature>
<evidence type="ECO:0000313" key="10">
    <source>
        <dbReference type="Proteomes" id="UP000054166"/>
    </source>
</evidence>
<evidence type="ECO:0000256" key="6">
    <source>
        <dbReference type="SAM" id="Coils"/>
    </source>
</evidence>
<evidence type="ECO:0000259" key="8">
    <source>
        <dbReference type="Pfam" id="PF10495"/>
    </source>
</evidence>
<feature type="region of interest" description="Disordered" evidence="7">
    <location>
        <begin position="121"/>
        <end position="525"/>
    </location>
</feature>
<feature type="compositionally biased region" description="Low complexity" evidence="7">
    <location>
        <begin position="608"/>
        <end position="623"/>
    </location>
</feature>
<dbReference type="Pfam" id="PF10495">
    <property type="entry name" value="PACT_coil_coil"/>
    <property type="match status" value="1"/>
</dbReference>
<dbReference type="OrthoDB" id="2020852at2759"/>
<keyword evidence="3" id="KW-0597">Phosphoprotein</keyword>
<dbReference type="EMBL" id="KN832973">
    <property type="protein sequence ID" value="KIM90351.1"/>
    <property type="molecule type" value="Genomic_DNA"/>
</dbReference>
<dbReference type="GO" id="GO:0031122">
    <property type="term" value="P:cytoplasmic microtubule organization"/>
    <property type="evidence" value="ECO:0007669"/>
    <property type="project" value="TreeGrafter"/>
</dbReference>
<reference evidence="9 10" key="1">
    <citation type="submission" date="2014-04" db="EMBL/GenBank/DDBJ databases">
        <authorList>
            <consortium name="DOE Joint Genome Institute"/>
            <person name="Kuo A."/>
            <person name="Tarkka M."/>
            <person name="Buscot F."/>
            <person name="Kohler A."/>
            <person name="Nagy L.G."/>
            <person name="Floudas D."/>
            <person name="Copeland A."/>
            <person name="Barry K.W."/>
            <person name="Cichocki N."/>
            <person name="Veneault-Fourrey C."/>
            <person name="LaButti K."/>
            <person name="Lindquist E.A."/>
            <person name="Lipzen A."/>
            <person name="Lundell T."/>
            <person name="Morin E."/>
            <person name="Murat C."/>
            <person name="Sun H."/>
            <person name="Tunlid A."/>
            <person name="Henrissat B."/>
            <person name="Grigoriev I.V."/>
            <person name="Hibbett D.S."/>
            <person name="Martin F."/>
            <person name="Nordberg H.P."/>
            <person name="Cantor M.N."/>
            <person name="Hua S.X."/>
        </authorList>
    </citation>
    <scope>NUCLEOTIDE SEQUENCE [LARGE SCALE GENOMIC DNA]</scope>
    <source>
        <strain evidence="9 10">F 1598</strain>
    </source>
</reference>
<dbReference type="GO" id="GO:0051959">
    <property type="term" value="F:dynein light intermediate chain binding"/>
    <property type="evidence" value="ECO:0007669"/>
    <property type="project" value="TreeGrafter"/>
</dbReference>
<dbReference type="GO" id="GO:0008017">
    <property type="term" value="F:microtubule binding"/>
    <property type="evidence" value="ECO:0007669"/>
    <property type="project" value="TreeGrafter"/>
</dbReference>
<dbReference type="GO" id="GO:0005815">
    <property type="term" value="C:microtubule organizing center"/>
    <property type="evidence" value="ECO:0007669"/>
    <property type="project" value="UniProtKB-SubCell"/>
</dbReference>
<feature type="compositionally biased region" description="Basic and acidic residues" evidence="7">
    <location>
        <begin position="269"/>
        <end position="280"/>
    </location>
</feature>
<dbReference type="InParanoid" id="A0A0C3GI91"/>
<organism evidence="9 10">
    <name type="scientific">Piloderma croceum (strain F 1598)</name>
    <dbReference type="NCBI Taxonomy" id="765440"/>
    <lineage>
        <taxon>Eukaryota</taxon>
        <taxon>Fungi</taxon>
        <taxon>Dikarya</taxon>
        <taxon>Basidiomycota</taxon>
        <taxon>Agaricomycotina</taxon>
        <taxon>Agaricomycetes</taxon>
        <taxon>Agaricomycetidae</taxon>
        <taxon>Atheliales</taxon>
        <taxon>Atheliaceae</taxon>
        <taxon>Piloderma</taxon>
    </lineage>
</organism>
<dbReference type="PANTHER" id="PTHR18947:SF39">
    <property type="entry name" value="PROTEIN HOOK"/>
    <property type="match status" value="1"/>
</dbReference>
<feature type="region of interest" description="Disordered" evidence="7">
    <location>
        <begin position="20"/>
        <end position="109"/>
    </location>
</feature>
<feature type="compositionally biased region" description="Low complexity" evidence="7">
    <location>
        <begin position="449"/>
        <end position="464"/>
    </location>
</feature>
<evidence type="ECO:0000256" key="7">
    <source>
        <dbReference type="SAM" id="MobiDB-lite"/>
    </source>
</evidence>
<evidence type="ECO:0000256" key="4">
    <source>
        <dbReference type="ARBA" id="ARBA00023054"/>
    </source>
</evidence>
<dbReference type="Proteomes" id="UP000054166">
    <property type="component" value="Unassembled WGS sequence"/>
</dbReference>
<dbReference type="STRING" id="765440.A0A0C3GI91"/>
<feature type="compositionally biased region" description="Polar residues" evidence="7">
    <location>
        <begin position="624"/>
        <end position="643"/>
    </location>
</feature>
<keyword evidence="5" id="KW-0206">Cytoskeleton</keyword>
<evidence type="ECO:0000256" key="2">
    <source>
        <dbReference type="ARBA" id="ARBA00022490"/>
    </source>
</evidence>
<feature type="compositionally biased region" description="Low complexity" evidence="7">
    <location>
        <begin position="85"/>
        <end position="109"/>
    </location>
</feature>
<dbReference type="GO" id="GO:0005737">
    <property type="term" value="C:cytoplasm"/>
    <property type="evidence" value="ECO:0007669"/>
    <property type="project" value="UniProtKB-ARBA"/>
</dbReference>